<accession>A0A9Q3CER6</accession>
<evidence type="ECO:0000313" key="2">
    <source>
        <dbReference type="EMBL" id="MBW0481230.1"/>
    </source>
</evidence>
<dbReference type="EMBL" id="AVOT02006304">
    <property type="protein sequence ID" value="MBW0481230.1"/>
    <property type="molecule type" value="Genomic_DNA"/>
</dbReference>
<feature type="compositionally biased region" description="Basic and acidic residues" evidence="1">
    <location>
        <begin position="141"/>
        <end position="152"/>
    </location>
</feature>
<evidence type="ECO:0000313" key="3">
    <source>
        <dbReference type="Proteomes" id="UP000765509"/>
    </source>
</evidence>
<proteinExistence type="predicted"/>
<sequence>MEESRKLKFSQPPKVNRPLNNASSTSQAKKKELSFFTRTCPSFNKLEPHKPGEKTSLQLLREYFARPEENLASSIRKQAMAKARANYSATIAKQISNPYLSSHERLERQALLANQARACMQRSEFFPKLEKPTEAQSGATKAKDFCKHQFHQ</sequence>
<dbReference type="AlphaFoldDB" id="A0A9Q3CER6"/>
<feature type="region of interest" description="Disordered" evidence="1">
    <location>
        <begin position="1"/>
        <end position="31"/>
    </location>
</feature>
<reference evidence="2" key="1">
    <citation type="submission" date="2021-03" db="EMBL/GenBank/DDBJ databases">
        <title>Draft genome sequence of rust myrtle Austropuccinia psidii MF-1, a brazilian biotype.</title>
        <authorList>
            <person name="Quecine M.C."/>
            <person name="Pachon D.M.R."/>
            <person name="Bonatelli M.L."/>
            <person name="Correr F.H."/>
            <person name="Franceschini L.M."/>
            <person name="Leite T.F."/>
            <person name="Margarido G.R.A."/>
            <person name="Almeida C.A."/>
            <person name="Ferrarezi J.A."/>
            <person name="Labate C.A."/>
        </authorList>
    </citation>
    <scope>NUCLEOTIDE SEQUENCE</scope>
    <source>
        <strain evidence="2">MF-1</strain>
    </source>
</reference>
<protein>
    <submittedName>
        <fullName evidence="2">Uncharacterized protein</fullName>
    </submittedName>
</protein>
<gene>
    <name evidence="2" type="ORF">O181_020945</name>
</gene>
<name>A0A9Q3CER6_9BASI</name>
<evidence type="ECO:0000256" key="1">
    <source>
        <dbReference type="SAM" id="MobiDB-lite"/>
    </source>
</evidence>
<feature type="compositionally biased region" description="Polar residues" evidence="1">
    <location>
        <begin position="18"/>
        <end position="27"/>
    </location>
</feature>
<organism evidence="2 3">
    <name type="scientific">Austropuccinia psidii MF-1</name>
    <dbReference type="NCBI Taxonomy" id="1389203"/>
    <lineage>
        <taxon>Eukaryota</taxon>
        <taxon>Fungi</taxon>
        <taxon>Dikarya</taxon>
        <taxon>Basidiomycota</taxon>
        <taxon>Pucciniomycotina</taxon>
        <taxon>Pucciniomycetes</taxon>
        <taxon>Pucciniales</taxon>
        <taxon>Sphaerophragmiaceae</taxon>
        <taxon>Austropuccinia</taxon>
    </lineage>
</organism>
<feature type="region of interest" description="Disordered" evidence="1">
    <location>
        <begin position="130"/>
        <end position="152"/>
    </location>
</feature>
<dbReference type="Proteomes" id="UP000765509">
    <property type="component" value="Unassembled WGS sequence"/>
</dbReference>
<comment type="caution">
    <text evidence="2">The sequence shown here is derived from an EMBL/GenBank/DDBJ whole genome shotgun (WGS) entry which is preliminary data.</text>
</comment>
<keyword evidence="3" id="KW-1185">Reference proteome</keyword>